<dbReference type="Proteomes" id="UP000366872">
    <property type="component" value="Unassembled WGS sequence"/>
</dbReference>
<feature type="transmembrane region" description="Helical" evidence="7">
    <location>
        <begin position="51"/>
        <end position="73"/>
    </location>
</feature>
<feature type="signal peptide" evidence="8">
    <location>
        <begin position="1"/>
        <end position="20"/>
    </location>
</feature>
<proteinExistence type="predicted"/>
<keyword evidence="7" id="KW-1133">Transmembrane helix</keyword>
<keyword evidence="1" id="KW-0813">Transport</keyword>
<feature type="transmembrane region" description="Helical" evidence="7">
    <location>
        <begin position="125"/>
        <end position="150"/>
    </location>
</feature>
<dbReference type="InterPro" id="IPR017900">
    <property type="entry name" value="4Fe4S_Fe_S_CS"/>
</dbReference>
<keyword evidence="2" id="KW-0004">4Fe-4S</keyword>
<accession>A0A6C2U3R5</accession>
<organism evidence="10 11">
    <name type="scientific">Pontiella desulfatans</name>
    <dbReference type="NCBI Taxonomy" id="2750659"/>
    <lineage>
        <taxon>Bacteria</taxon>
        <taxon>Pseudomonadati</taxon>
        <taxon>Kiritimatiellota</taxon>
        <taxon>Kiritimatiellia</taxon>
        <taxon>Kiritimatiellales</taxon>
        <taxon>Pontiellaceae</taxon>
        <taxon>Pontiella</taxon>
    </lineage>
</organism>
<keyword evidence="4" id="KW-0249">Electron transport</keyword>
<reference evidence="10 11" key="1">
    <citation type="submission" date="2019-04" db="EMBL/GenBank/DDBJ databases">
        <authorList>
            <person name="Van Vliet M D."/>
        </authorList>
    </citation>
    <scope>NUCLEOTIDE SEQUENCE [LARGE SCALE GENOMIC DNA]</scope>
    <source>
        <strain evidence="10 11">F1</strain>
    </source>
</reference>
<dbReference type="Gene3D" id="3.30.70.20">
    <property type="match status" value="1"/>
</dbReference>
<dbReference type="InterPro" id="IPR017896">
    <property type="entry name" value="4Fe4S_Fe-S-bd"/>
</dbReference>
<dbReference type="Pfam" id="PF12801">
    <property type="entry name" value="Fer4_5"/>
    <property type="match status" value="2"/>
</dbReference>
<dbReference type="GO" id="GO:0046872">
    <property type="term" value="F:metal ion binding"/>
    <property type="evidence" value="ECO:0007669"/>
    <property type="project" value="UniProtKB-KW"/>
</dbReference>
<dbReference type="InterPro" id="IPR051684">
    <property type="entry name" value="Electron_Trans/Redox"/>
</dbReference>
<evidence type="ECO:0000256" key="7">
    <source>
        <dbReference type="SAM" id="Phobius"/>
    </source>
</evidence>
<evidence type="ECO:0000259" key="9">
    <source>
        <dbReference type="PROSITE" id="PS51379"/>
    </source>
</evidence>
<feature type="domain" description="4Fe-4S ferredoxin-type" evidence="9">
    <location>
        <begin position="304"/>
        <end position="333"/>
    </location>
</feature>
<protein>
    <submittedName>
        <fullName evidence="10">Electron transport protein YccM</fullName>
    </submittedName>
</protein>
<sequence>MIRILLILFLALAPIGATVAQESDECHRPPTQELADYKETYVPQEFHWESFGWEIADVIALAIMLAIGSLLSVRHLQRHWFTALAGIALLYFGIVRGGCICPVGATTNFFMGLAAPELIGKLVAVLFLLPLIAAFFFGRVFCSSACPLGAIQHLLSRKNGIQLPTLLNKILRLIPIALLIATAWGALRSGIFLACKLDVYKPIFFTGHAWFGQLADRVGEGSMEPGLLIVGNLLNWLVLLAVLALGIFIPRPFCRFACPYGVLLGFFSRVGLRKRHIDAESCFACVQCTRTCPVQAITADREKRNIKVSDFHCVQCGRCDVTCKADSFQSPSPYPETRFPNIGKN</sequence>
<feature type="transmembrane region" description="Helical" evidence="7">
    <location>
        <begin position="227"/>
        <end position="249"/>
    </location>
</feature>
<dbReference type="RefSeq" id="WP_168442282.1">
    <property type="nucleotide sequence ID" value="NZ_CAAHFG010000001.1"/>
</dbReference>
<keyword evidence="6" id="KW-0411">Iron-sulfur</keyword>
<feature type="domain" description="4Fe-4S ferredoxin-type" evidence="9">
    <location>
        <begin position="273"/>
        <end position="302"/>
    </location>
</feature>
<evidence type="ECO:0000256" key="3">
    <source>
        <dbReference type="ARBA" id="ARBA00022723"/>
    </source>
</evidence>
<dbReference type="PANTHER" id="PTHR30176">
    <property type="entry name" value="FERREDOXIN-TYPE PROTEIN NAPH"/>
    <property type="match status" value="1"/>
</dbReference>
<dbReference type="GO" id="GO:0051539">
    <property type="term" value="F:4 iron, 4 sulfur cluster binding"/>
    <property type="evidence" value="ECO:0007669"/>
    <property type="project" value="UniProtKB-KW"/>
</dbReference>
<keyword evidence="11" id="KW-1185">Reference proteome</keyword>
<feature type="transmembrane region" description="Helical" evidence="7">
    <location>
        <begin position="80"/>
        <end position="105"/>
    </location>
</feature>
<dbReference type="AlphaFoldDB" id="A0A6C2U3R5"/>
<keyword evidence="7" id="KW-0812">Transmembrane</keyword>
<feature type="chain" id="PRO_5025392914" evidence="8">
    <location>
        <begin position="21"/>
        <end position="345"/>
    </location>
</feature>
<evidence type="ECO:0000256" key="1">
    <source>
        <dbReference type="ARBA" id="ARBA00022448"/>
    </source>
</evidence>
<keyword evidence="5" id="KW-0408">Iron</keyword>
<dbReference type="PANTHER" id="PTHR30176:SF3">
    <property type="entry name" value="FERREDOXIN-TYPE PROTEIN NAPH"/>
    <property type="match status" value="1"/>
</dbReference>
<dbReference type="EMBL" id="CAAHFG010000001">
    <property type="protein sequence ID" value="VGO14477.1"/>
    <property type="molecule type" value="Genomic_DNA"/>
</dbReference>
<evidence type="ECO:0000313" key="11">
    <source>
        <dbReference type="Proteomes" id="UP000366872"/>
    </source>
</evidence>
<dbReference type="GO" id="GO:0005886">
    <property type="term" value="C:plasma membrane"/>
    <property type="evidence" value="ECO:0007669"/>
    <property type="project" value="TreeGrafter"/>
</dbReference>
<feature type="transmembrane region" description="Helical" evidence="7">
    <location>
        <begin position="170"/>
        <end position="187"/>
    </location>
</feature>
<evidence type="ECO:0000256" key="8">
    <source>
        <dbReference type="SAM" id="SignalP"/>
    </source>
</evidence>
<evidence type="ECO:0000313" key="10">
    <source>
        <dbReference type="EMBL" id="VGO14477.1"/>
    </source>
</evidence>
<name>A0A6C2U3R5_PONDE</name>
<dbReference type="PROSITE" id="PS00198">
    <property type="entry name" value="4FE4S_FER_1"/>
    <property type="match status" value="1"/>
</dbReference>
<evidence type="ECO:0000256" key="2">
    <source>
        <dbReference type="ARBA" id="ARBA00022485"/>
    </source>
</evidence>
<keyword evidence="8" id="KW-0732">Signal</keyword>
<evidence type="ECO:0000256" key="5">
    <source>
        <dbReference type="ARBA" id="ARBA00023004"/>
    </source>
</evidence>
<gene>
    <name evidence="10" type="primary">yccM_1</name>
    <name evidence="10" type="ORF">PDESU_03039</name>
</gene>
<dbReference type="SUPFAM" id="SSF54862">
    <property type="entry name" value="4Fe-4S ferredoxins"/>
    <property type="match status" value="1"/>
</dbReference>
<keyword evidence="7" id="KW-0472">Membrane</keyword>
<dbReference type="PROSITE" id="PS51379">
    <property type="entry name" value="4FE4S_FER_2"/>
    <property type="match status" value="2"/>
</dbReference>
<keyword evidence="3" id="KW-0479">Metal-binding</keyword>
<evidence type="ECO:0000256" key="6">
    <source>
        <dbReference type="ARBA" id="ARBA00023014"/>
    </source>
</evidence>
<evidence type="ECO:0000256" key="4">
    <source>
        <dbReference type="ARBA" id="ARBA00022982"/>
    </source>
</evidence>